<dbReference type="InterPro" id="IPR011333">
    <property type="entry name" value="SKP1/BTB/POZ_sf"/>
</dbReference>
<dbReference type="Proteomes" id="UP001497392">
    <property type="component" value="Unassembled WGS sequence"/>
</dbReference>
<evidence type="ECO:0000313" key="5">
    <source>
        <dbReference type="Proteomes" id="UP001497392"/>
    </source>
</evidence>
<dbReference type="EMBL" id="CAXHTA020000010">
    <property type="protein sequence ID" value="CAL5224178.1"/>
    <property type="molecule type" value="Genomic_DNA"/>
</dbReference>
<comment type="caution">
    <text evidence="4">The sequence shown here is derived from an EMBL/GenBank/DDBJ whole genome shotgun (WGS) entry which is preliminary data.</text>
</comment>
<accession>A0ABP1FWC4</accession>
<evidence type="ECO:0000259" key="3">
    <source>
        <dbReference type="SMART" id="SM00225"/>
    </source>
</evidence>
<dbReference type="InterPro" id="IPR003131">
    <property type="entry name" value="T1-type_BTB"/>
</dbReference>
<organism evidence="4 5">
    <name type="scientific">Coccomyxa viridis</name>
    <dbReference type="NCBI Taxonomy" id="1274662"/>
    <lineage>
        <taxon>Eukaryota</taxon>
        <taxon>Viridiplantae</taxon>
        <taxon>Chlorophyta</taxon>
        <taxon>core chlorophytes</taxon>
        <taxon>Trebouxiophyceae</taxon>
        <taxon>Trebouxiophyceae incertae sedis</taxon>
        <taxon>Coccomyxaceae</taxon>
        <taxon>Coccomyxa</taxon>
    </lineage>
</organism>
<protein>
    <submittedName>
        <fullName evidence="4">G6818 protein</fullName>
    </submittedName>
</protein>
<comment type="pathway">
    <text evidence="1">Protein modification; protein ubiquitination.</text>
</comment>
<dbReference type="Gene3D" id="3.30.710.10">
    <property type="entry name" value="Potassium Channel Kv1.1, Chain A"/>
    <property type="match status" value="1"/>
</dbReference>
<keyword evidence="5" id="KW-1185">Reference proteome</keyword>
<dbReference type="PANTHER" id="PTHR11145:SF8">
    <property type="entry name" value="RE57120P"/>
    <property type="match status" value="1"/>
</dbReference>
<dbReference type="PANTHER" id="PTHR11145">
    <property type="entry name" value="BTB/POZ DOMAIN-CONTAINING ADAPTER FOR CUL3-MEDIATED RHOA DEGRADATION PROTEIN FAMILY MEMBER"/>
    <property type="match status" value="1"/>
</dbReference>
<dbReference type="SUPFAM" id="SSF54695">
    <property type="entry name" value="POZ domain"/>
    <property type="match status" value="1"/>
</dbReference>
<proteinExistence type="predicted"/>
<gene>
    <name evidence="4" type="primary">g6818</name>
    <name evidence="4" type="ORF">VP750_LOCUS5837</name>
</gene>
<evidence type="ECO:0000313" key="4">
    <source>
        <dbReference type="EMBL" id="CAL5224178.1"/>
    </source>
</evidence>
<dbReference type="Pfam" id="PF02214">
    <property type="entry name" value="BTB_2"/>
    <property type="match status" value="1"/>
</dbReference>
<evidence type="ECO:0000256" key="1">
    <source>
        <dbReference type="ARBA" id="ARBA00004906"/>
    </source>
</evidence>
<feature type="domain" description="BTB" evidence="3">
    <location>
        <begin position="14"/>
        <end position="111"/>
    </location>
</feature>
<dbReference type="InterPro" id="IPR000210">
    <property type="entry name" value="BTB/POZ_dom"/>
</dbReference>
<reference evidence="4 5" key="1">
    <citation type="submission" date="2024-06" db="EMBL/GenBank/DDBJ databases">
        <authorList>
            <person name="Kraege A."/>
            <person name="Thomma B."/>
        </authorList>
    </citation>
    <scope>NUCLEOTIDE SEQUENCE [LARGE SCALE GENOMIC DNA]</scope>
</reference>
<dbReference type="SMART" id="SM00225">
    <property type="entry name" value="BTB"/>
    <property type="match status" value="1"/>
</dbReference>
<sequence length="331" mass="35933">MYPHVAENTTIAQRVISLNVGGTIFTTSLQTLKSDPESTLAGMFSGAGLVDSSIDAEGRFFIDRDPKHFGLVLNFLRDGECDLPTDPRERKELLREAEHYEVGRQYLISLSVPIQGLEDMLGSHQGAVDGVPAEPSAGVPHASQTYMRIIAKARNEAGVGNIARAEAALFALMFGKNLAEPASPFEQDTKKAAASSSSRSRHASSADKDGGIVHLGRKCLWLRAKESSDPHPLDGAEELGAHCQGPALAAFVKQYFSVIQYDFMKRGYLCHAEGIDGYERLYLEIPMGAAASAEVSGTMFEGLVQSLLECTLGGEGRRDIRGLQTRKIRYK</sequence>
<dbReference type="CDD" id="cd18316">
    <property type="entry name" value="BTB_POZ_KCTD-like"/>
    <property type="match status" value="1"/>
</dbReference>
<name>A0ABP1FWC4_9CHLO</name>
<dbReference type="InterPro" id="IPR045068">
    <property type="entry name" value="BACURD1-3"/>
</dbReference>
<feature type="region of interest" description="Disordered" evidence="2">
    <location>
        <begin position="185"/>
        <end position="209"/>
    </location>
</feature>
<evidence type="ECO:0000256" key="2">
    <source>
        <dbReference type="SAM" id="MobiDB-lite"/>
    </source>
</evidence>